<dbReference type="Proteomes" id="UP000295560">
    <property type="component" value="Unassembled WGS sequence"/>
</dbReference>
<comment type="subcellular location">
    <subcellularLocation>
        <location evidence="1">Membrane</location>
        <topology evidence="1">Multi-pass membrane protein</topology>
    </subcellularLocation>
</comment>
<evidence type="ECO:0000313" key="7">
    <source>
        <dbReference type="EMBL" id="TCK26061.1"/>
    </source>
</evidence>
<gene>
    <name evidence="7" type="ORF">EV378_1889</name>
</gene>
<dbReference type="AlphaFoldDB" id="A0A4R1HX58"/>
<feature type="region of interest" description="Disordered" evidence="5">
    <location>
        <begin position="172"/>
        <end position="196"/>
    </location>
</feature>
<organism evidence="7 8">
    <name type="scientific">Pseudonocardia endophytica</name>
    <dbReference type="NCBI Taxonomy" id="401976"/>
    <lineage>
        <taxon>Bacteria</taxon>
        <taxon>Bacillati</taxon>
        <taxon>Actinomycetota</taxon>
        <taxon>Actinomycetes</taxon>
        <taxon>Pseudonocardiales</taxon>
        <taxon>Pseudonocardiaceae</taxon>
        <taxon>Pseudonocardia</taxon>
    </lineage>
</organism>
<accession>A0A4R1HX58</accession>
<evidence type="ECO:0000256" key="2">
    <source>
        <dbReference type="ARBA" id="ARBA00022692"/>
    </source>
</evidence>
<keyword evidence="4" id="KW-0472">Membrane</keyword>
<evidence type="ECO:0000256" key="1">
    <source>
        <dbReference type="ARBA" id="ARBA00004141"/>
    </source>
</evidence>
<keyword evidence="8" id="KW-1185">Reference proteome</keyword>
<protein>
    <submittedName>
        <fullName evidence="7">Putative flippase GtrA</fullName>
    </submittedName>
</protein>
<feature type="compositionally biased region" description="Polar residues" evidence="5">
    <location>
        <begin position="187"/>
        <end position="196"/>
    </location>
</feature>
<comment type="caution">
    <text evidence="7">The sequence shown here is derived from an EMBL/GenBank/DDBJ whole genome shotgun (WGS) entry which is preliminary data.</text>
</comment>
<sequence length="196" mass="20702">MEALGPGFRSADPSARCDAVRFPAPILAVRARIGPVWSTHARPMIVQLARYAVIGGSSTALNAGLFLLLRPFLDAVPANLVALTVTTVVSTEANRRFAFDGAHAHHMREWVQDVGTVLFYAGYSSVVLLGLHLVDPGATPGLEAAVVAVASVAGGLARFLVLRHWVFATGEHHTTGRPRPTEADSGPCSTTSPRST</sequence>
<name>A0A4R1HX58_PSEEN</name>
<evidence type="ECO:0000256" key="3">
    <source>
        <dbReference type="ARBA" id="ARBA00022989"/>
    </source>
</evidence>
<evidence type="ECO:0000256" key="4">
    <source>
        <dbReference type="ARBA" id="ARBA00023136"/>
    </source>
</evidence>
<feature type="compositionally biased region" description="Basic and acidic residues" evidence="5">
    <location>
        <begin position="172"/>
        <end position="182"/>
    </location>
</feature>
<reference evidence="7 8" key="1">
    <citation type="submission" date="2019-03" db="EMBL/GenBank/DDBJ databases">
        <title>Sequencing the genomes of 1000 actinobacteria strains.</title>
        <authorList>
            <person name="Klenk H.-P."/>
        </authorList>
    </citation>
    <scope>NUCLEOTIDE SEQUENCE [LARGE SCALE GENOMIC DNA]</scope>
    <source>
        <strain evidence="7 8">DSM 44969</strain>
    </source>
</reference>
<dbReference type="EMBL" id="SMFZ01000001">
    <property type="protein sequence ID" value="TCK26061.1"/>
    <property type="molecule type" value="Genomic_DNA"/>
</dbReference>
<feature type="domain" description="GtrA/DPMS transmembrane" evidence="6">
    <location>
        <begin position="50"/>
        <end position="167"/>
    </location>
</feature>
<proteinExistence type="predicted"/>
<keyword evidence="3" id="KW-1133">Transmembrane helix</keyword>
<evidence type="ECO:0000256" key="5">
    <source>
        <dbReference type="SAM" id="MobiDB-lite"/>
    </source>
</evidence>
<dbReference type="OrthoDB" id="3296646at2"/>
<dbReference type="InterPro" id="IPR007267">
    <property type="entry name" value="GtrA_DPMS_TM"/>
</dbReference>
<keyword evidence="2" id="KW-0812">Transmembrane</keyword>
<dbReference type="Pfam" id="PF04138">
    <property type="entry name" value="GtrA_DPMS_TM"/>
    <property type="match status" value="1"/>
</dbReference>
<dbReference type="GO" id="GO:0000271">
    <property type="term" value="P:polysaccharide biosynthetic process"/>
    <property type="evidence" value="ECO:0007669"/>
    <property type="project" value="InterPro"/>
</dbReference>
<evidence type="ECO:0000313" key="8">
    <source>
        <dbReference type="Proteomes" id="UP000295560"/>
    </source>
</evidence>
<evidence type="ECO:0000259" key="6">
    <source>
        <dbReference type="Pfam" id="PF04138"/>
    </source>
</evidence>
<dbReference type="GO" id="GO:0016020">
    <property type="term" value="C:membrane"/>
    <property type="evidence" value="ECO:0007669"/>
    <property type="project" value="UniProtKB-SubCell"/>
</dbReference>